<gene>
    <name evidence="2" type="ORF">FWILDA_LOCUS8202</name>
</gene>
<organism evidence="2 3">
    <name type="scientific">Funneliformis geosporum</name>
    <dbReference type="NCBI Taxonomy" id="1117311"/>
    <lineage>
        <taxon>Eukaryota</taxon>
        <taxon>Fungi</taxon>
        <taxon>Fungi incertae sedis</taxon>
        <taxon>Mucoromycota</taxon>
        <taxon>Glomeromycotina</taxon>
        <taxon>Glomeromycetes</taxon>
        <taxon>Glomerales</taxon>
        <taxon>Glomeraceae</taxon>
        <taxon>Funneliformis</taxon>
    </lineage>
</organism>
<dbReference type="EMBL" id="CAMKVN010001713">
    <property type="protein sequence ID" value="CAI2177673.1"/>
    <property type="molecule type" value="Genomic_DNA"/>
</dbReference>
<sequence>MRLGDFSLEVLIENKVLPEYEIPIDDDTKLISYSQESINKRMALKKESKNVTYVLVPESTCHFAIRVGVHSTKDPDLFKGIHIVDGKNDNTHMKIDPMDDETYTYMYGFYNHNKSVFHLFKFEPANWMDDNVYVSNIPRIAQSKITKNKGRLGAISVYIYKAEKIPEKRTSSKTNHNQERHTTCLEDLDFDPADIIFTPKQDEPFINLKTLHPHPVARLHVHYQTKQWFHNHYKSKGLPIPKTLLLSHNNLIEENIDEVNECRNEELIESEKQLSSSNSDTEQEEKDFLSSDDYIIKQEKLDSLSIDNDNKKEKEDITSLTLLSNNNNYKEKMKKIIIPNNNHNDLNNIDNILILNDDNVKDYNSEKIVIHDNGFKDMIISDNLNNTTYNHSNIENSVDDQNLYNQNSNVNNIENETDHNKFFTVNNNIDDNNKTNNEKLDKQANINGNDSRNEINNTDFNMETQIDEKIDEFESNRENINESIYRENKNLDEEVEEIFIAENISTEENIINLKRC</sequence>
<keyword evidence="3" id="KW-1185">Reference proteome</keyword>
<dbReference type="OrthoDB" id="2404693at2759"/>
<feature type="region of interest" description="Disordered" evidence="1">
    <location>
        <begin position="268"/>
        <end position="289"/>
    </location>
</feature>
<evidence type="ECO:0000313" key="2">
    <source>
        <dbReference type="EMBL" id="CAI2177673.1"/>
    </source>
</evidence>
<evidence type="ECO:0000313" key="3">
    <source>
        <dbReference type="Proteomes" id="UP001153678"/>
    </source>
</evidence>
<name>A0A9W4SQX8_9GLOM</name>
<proteinExistence type="predicted"/>
<reference evidence="2" key="1">
    <citation type="submission" date="2022-08" db="EMBL/GenBank/DDBJ databases">
        <authorList>
            <person name="Kallberg Y."/>
            <person name="Tangrot J."/>
            <person name="Rosling A."/>
        </authorList>
    </citation>
    <scope>NUCLEOTIDE SEQUENCE</scope>
    <source>
        <strain evidence="2">Wild A</strain>
    </source>
</reference>
<dbReference type="Proteomes" id="UP001153678">
    <property type="component" value="Unassembled WGS sequence"/>
</dbReference>
<evidence type="ECO:0000256" key="1">
    <source>
        <dbReference type="SAM" id="MobiDB-lite"/>
    </source>
</evidence>
<accession>A0A9W4SQX8</accession>
<protein>
    <submittedName>
        <fullName evidence="2">18593_t:CDS:1</fullName>
    </submittedName>
</protein>
<dbReference type="AlphaFoldDB" id="A0A9W4SQX8"/>
<comment type="caution">
    <text evidence="2">The sequence shown here is derived from an EMBL/GenBank/DDBJ whole genome shotgun (WGS) entry which is preliminary data.</text>
</comment>